<gene>
    <name evidence="1" type="ORF">SAMN04490244_102284</name>
</gene>
<keyword evidence="2" id="KW-1185">Reference proteome</keyword>
<dbReference type="STRING" id="641238.SAMN04490244_102284"/>
<protein>
    <recommendedName>
        <fullName evidence="3">DUF2125 domain-containing protein</fullName>
    </recommendedName>
</protein>
<dbReference type="OrthoDB" id="7625707at2"/>
<dbReference type="InterPro" id="IPR018666">
    <property type="entry name" value="DUF2125"/>
</dbReference>
<sequence>MRKVIVLALVLLALALLYAGYWFVGQAMVERKLATWFQERQAAGWVAEYDSLNTSGFPSRFDTTITDITLADPATGVAWDAPFFQILALSYKPNHVIVAFPHEQSIASPYDTVAVGTEQMRGSVVFRPGTALALDRVQFVLDGLTLDGSGWSAALDEGRFAVRQAPAQENAYEIGLDASQLVPSKQLRDALDPSGRLPEEVEVLRLDTIVGFDRQWDRTAIEDSRPQPTAIDLSELRAEWGGMELRAAGALDIDDEGRPSGKITVKAVNWREMLQVARQAGALPEGLSDTLERGLQLLAGMSGAKDTLDATLTFSEGAISFGPIPLGRVPPLTIR</sequence>
<dbReference type="EMBL" id="FOGU01000002">
    <property type="protein sequence ID" value="SER72244.1"/>
    <property type="molecule type" value="Genomic_DNA"/>
</dbReference>
<evidence type="ECO:0000313" key="1">
    <source>
        <dbReference type="EMBL" id="SER72244.1"/>
    </source>
</evidence>
<proteinExistence type="predicted"/>
<organism evidence="1 2">
    <name type="scientific">Tranquillimonas rosea</name>
    <dbReference type="NCBI Taxonomy" id="641238"/>
    <lineage>
        <taxon>Bacteria</taxon>
        <taxon>Pseudomonadati</taxon>
        <taxon>Pseudomonadota</taxon>
        <taxon>Alphaproteobacteria</taxon>
        <taxon>Rhodobacterales</taxon>
        <taxon>Roseobacteraceae</taxon>
        <taxon>Tranquillimonas</taxon>
    </lineage>
</organism>
<dbReference type="AlphaFoldDB" id="A0A1H9RHS3"/>
<reference evidence="1 2" key="1">
    <citation type="submission" date="2016-10" db="EMBL/GenBank/DDBJ databases">
        <authorList>
            <person name="de Groot N.N."/>
        </authorList>
    </citation>
    <scope>NUCLEOTIDE SEQUENCE [LARGE SCALE GENOMIC DNA]</scope>
    <source>
        <strain evidence="1 2">DSM 23042</strain>
    </source>
</reference>
<dbReference type="Pfam" id="PF09898">
    <property type="entry name" value="DUF2125"/>
    <property type="match status" value="1"/>
</dbReference>
<name>A0A1H9RHS3_9RHOB</name>
<evidence type="ECO:0008006" key="3">
    <source>
        <dbReference type="Google" id="ProtNLM"/>
    </source>
</evidence>
<accession>A0A1H9RHS3</accession>
<dbReference type="RefSeq" id="WP_092688989.1">
    <property type="nucleotide sequence ID" value="NZ_FOGU01000002.1"/>
</dbReference>
<dbReference type="Proteomes" id="UP000198885">
    <property type="component" value="Unassembled WGS sequence"/>
</dbReference>
<evidence type="ECO:0000313" key="2">
    <source>
        <dbReference type="Proteomes" id="UP000198885"/>
    </source>
</evidence>